<dbReference type="Proteomes" id="UP000249375">
    <property type="component" value="Chromosome"/>
</dbReference>
<dbReference type="EMBL" id="CP033459">
    <property type="protein sequence ID" value="QFQ12197.1"/>
    <property type="molecule type" value="Genomic_DNA"/>
</dbReference>
<name>A0A5P8E5J9_9BACT</name>
<keyword evidence="2" id="KW-1185">Reference proteome</keyword>
<reference evidence="1 2" key="1">
    <citation type="submission" date="2018-11" db="EMBL/GenBank/DDBJ databases">
        <authorList>
            <person name="Na S.W."/>
            <person name="Baik M."/>
        </authorList>
    </citation>
    <scope>NUCLEOTIDE SEQUENCE [LARGE SCALE GENOMIC DNA]</scope>
    <source>
        <strain evidence="1 2">E39</strain>
    </source>
</reference>
<protein>
    <submittedName>
        <fullName evidence="1">Uncharacterized protein</fullName>
    </submittedName>
</protein>
<dbReference type="InterPro" id="IPR026354">
    <property type="entry name" value="4helix_suffix_dom"/>
</dbReference>
<evidence type="ECO:0000313" key="1">
    <source>
        <dbReference type="EMBL" id="QFQ12197.1"/>
    </source>
</evidence>
<evidence type="ECO:0000313" key="2">
    <source>
        <dbReference type="Proteomes" id="UP000249375"/>
    </source>
</evidence>
<dbReference type="KEGG" id="alq:C7Y71_003700"/>
<dbReference type="NCBIfam" id="TIGR04258">
    <property type="entry name" value="4helix_suffix"/>
    <property type="match status" value="1"/>
</dbReference>
<dbReference type="AlphaFoldDB" id="A0A5P8E5J9"/>
<accession>A0A5P8E5J9</accession>
<organism evidence="1 2">
    <name type="scientific">Pseudoprevotella muciniphila</name>
    <dbReference type="NCBI Taxonomy" id="2133944"/>
    <lineage>
        <taxon>Bacteria</taxon>
        <taxon>Pseudomonadati</taxon>
        <taxon>Bacteroidota</taxon>
        <taxon>Bacteroidia</taxon>
        <taxon>Bacteroidales</taxon>
        <taxon>Prevotellaceae</taxon>
        <taxon>Pseudoprevotella</taxon>
    </lineage>
</organism>
<sequence length="124" mass="14385">MLHESSIHILAQKHKFDRWLKSDDSIVVANCLLVLTGRLVMMISRQIERQLEDFKAEGGFTEGLTAERLEYRKQQSAHADAPPCPQCGKPMIRRVAKKRRQRRQRILELQRLSQVHGNNVDITI</sequence>
<proteinExistence type="predicted"/>
<gene>
    <name evidence="1" type="ORF">C7Y71_003700</name>
</gene>